<dbReference type="Pfam" id="PF26573">
    <property type="entry name" value="TPR_Epg5_2"/>
    <property type="match status" value="1"/>
</dbReference>
<accession>A0AA36HDZ6</accession>
<dbReference type="CDD" id="cd06257">
    <property type="entry name" value="DnaJ"/>
    <property type="match status" value="1"/>
</dbReference>
<dbReference type="InterPro" id="IPR058750">
    <property type="entry name" value="TPR_Epg5"/>
</dbReference>
<dbReference type="PANTHER" id="PTHR31139">
    <property type="entry name" value="ECTOPIC P GRANULES PROTEIN 5 HOMOLOG"/>
    <property type="match status" value="1"/>
</dbReference>
<keyword evidence="7" id="KW-1185">Reference proteome</keyword>
<dbReference type="InterPro" id="IPR036249">
    <property type="entry name" value="Thioredoxin-like_sf"/>
</dbReference>
<comment type="caution">
    <text evidence="6">The sequence shown here is derived from an EMBL/GenBank/DDBJ whole genome shotgun (WGS) entry which is preliminary data.</text>
</comment>
<dbReference type="PANTHER" id="PTHR31139:SF4">
    <property type="entry name" value="ECTOPIC P GRANULES PROTEIN 5 HOMOLOG"/>
    <property type="match status" value="1"/>
</dbReference>
<dbReference type="InterPro" id="IPR018253">
    <property type="entry name" value="DnaJ_domain_CS"/>
</dbReference>
<keyword evidence="4" id="KW-0472">Membrane</keyword>
<feature type="region of interest" description="Disordered" evidence="3">
    <location>
        <begin position="2941"/>
        <end position="2974"/>
    </location>
</feature>
<evidence type="ECO:0000259" key="5">
    <source>
        <dbReference type="PROSITE" id="PS50076"/>
    </source>
</evidence>
<dbReference type="Pfam" id="PF26103">
    <property type="entry name" value="TPR_Epg5"/>
    <property type="match status" value="1"/>
</dbReference>
<dbReference type="PROSITE" id="PS50076">
    <property type="entry name" value="DNAJ_2"/>
    <property type="match status" value="1"/>
</dbReference>
<dbReference type="Gene3D" id="1.10.287.110">
    <property type="entry name" value="DnaJ domain"/>
    <property type="match status" value="1"/>
</dbReference>
<keyword evidence="2" id="KW-0072">Autophagy</keyword>
<proteinExistence type="inferred from homology"/>
<feature type="compositionally biased region" description="Basic residues" evidence="3">
    <location>
        <begin position="1"/>
        <end position="13"/>
    </location>
</feature>
<gene>
    <name evidence="6" type="ORF">CYNAS_LOCUS20604</name>
</gene>
<feature type="transmembrane region" description="Helical" evidence="4">
    <location>
        <begin position="2915"/>
        <end position="2937"/>
    </location>
</feature>
<feature type="compositionally biased region" description="Acidic residues" evidence="3">
    <location>
        <begin position="3125"/>
        <end position="3145"/>
    </location>
</feature>
<dbReference type="PROSITE" id="PS00636">
    <property type="entry name" value="DNAJ_1"/>
    <property type="match status" value="1"/>
</dbReference>
<evidence type="ECO:0000256" key="2">
    <source>
        <dbReference type="ARBA" id="ARBA00023006"/>
    </source>
</evidence>
<name>A0AA36HDZ6_CYLNA</name>
<comment type="similarity">
    <text evidence="1">Belongs to the EPG5 family.</text>
</comment>
<dbReference type="Pfam" id="PF00226">
    <property type="entry name" value="DnaJ"/>
    <property type="match status" value="1"/>
</dbReference>
<sequence>MEAVKPKKPKNKQRTTAQEPPPIPSRPAVVMGLRLPDVPQHEPVRASTPEPEEIEITDDEEEPTTSAVSEDTTAATASPSEVDFSQNAQNGVVEEPEERTPIVEASSLPAKTPIFEAVNYPTIPQLSEAAMTSSYKSTVAPPRYESISKGYLEKNISINHEPQVVDAPPLYPSLSKLHYEKDKHGLLTEQNLLAFYHNPLYMASDEFVDRFVQNNLISAGPLFPLLKRLKRLSEQMGISEVSEKENTENLTKCLRDTWVMQQQTFETKGKCGENRDASGTGRFHKAVLCMPKVEELKNLLAANRTHMLDERICQESQFRSTALQVQWLVISINQQFMEENGLSLQSPPTLLDAAASSNGRILLLNALSDIFFHMRFPALSKRFLDALVGWARELVCVLNMSCQCEDAQFILNHLLRLPSPISEWAGPFVQTFIQAPTPPKVKLDYCITMLSHLMNPVTARDTFLRQIGLSETEDSTWAILSEDDEEGDFSLVTINEADLTCLLDQLPVSELYSLAYLYFSTTTVDKGDQFVALVAFQLLLMKILDIGLSTYCAPTYKQFCKQIGNSLRQSVRELCSHWRITRNLIARGEDIQLQNEVDRIVLLALQYITNRPGLGLWQFLVDLPYDCVSESCRARCEYFLRSSEKLSVSQVYDIPVSEIIARNRTGSLKERIDAVGSLDSVFLINTLAAIFSLSHNDTTGLIKELVEVCFCDESTRESLYKVGGEAVSLLLARRPATFDQLLTVLDRSMSRMDNYAVNVLASSNMSGCKLSSATLSVIGKWLINKPPDDVANRVARRVLSSLHWGPNEAGDGLWLDPAVHEISAETVMKAHLSHCGHSNGMIAKSIRQISKLASRMADHEQLFNQFCWDILIKIKLNYKESTSPPQNDLSAFFIYVDQSCLGSASVFLDRGVPLMNDLVAAGCSTACVVLLARLMEKHYPKVASFGSNKAFMDLFERILHVDQCSYAVQWLTGSSSTPTPIVRLVCSSISYYAKHVHDIGMYLRSWVDLLCVRRPTLWNNDNATLQVLGSISHIAFMNDAKNLLGIPDMIYNTYQQMMVTWREGSKGIFSMFTSEQAPPPLIGNTLYGVSPWATYLLLLVESKSYSTFYQFLYETLIKKDKTTVEHAVKKAAAKSSMALPLTRLAVYRWAEFVTMCPKSTVFPLALQRLATEAYRLKTVLGRKYNFARRLLDTPQAESILAACRKTLSEAEDPKGLAKAVNGWLFCSHDVTRMGFDFSVFDLDYLLQLILADDTNVWTDFVNHGKMVQEEQQEERLYSSTCHLGRREPVHQVSEQFLSKPSSSRAVPFPTLPVHRSLPPAPVIDMSALFQTNTVMEMIKPLIKHIHTLSEDYLTGGDNIATEDAKYVDLLTKLHVPIVQQIPVQLRCGIRCTNPYNTATQVTGTKFNETTDAEMAQNREKRSAVLGELHTAVLDRTAVASATMEHIARQVARLSILCSSSHSSGAQMTGRALFKTVTSSLTGSEMLFPAASAAYENTLRVLAEEFVRMQPSEQISVMLLVLEGFALADPLIEAFTPECLSSTDLCLAYTRLSEAVRDPQRSESALKLLRRLGMDKAAASLPAQQFAPLLPLAFRNLASQSDSNAPLHVLCLEHFITFVFHAFPANFMAGLDLALDGCNTGETPQLLLQTFVERLGAENYEMPKAEYSLNGMKAQECSMLLARRLNDARSRLSSMYATWGRYLYSVTKLAQLFLFTPVRETFPAEAPASVIQRDLAEVFQRVLSVFSPLITPVSSSMPPFSPSNETEANIVLEGFVNLLNSLPHNVALQPGSQNIPSLIWQFYYEKLSTLSHGSTHYFAVLEQQLVRIPWHSFFPSERGLAAMDDCLARSPLCAPFIAQIIVRVSWKDVLASHIQAEFLPQYLSYLFSVLLRIGSNPSSHIKIRASLLDLLKMLSQRSDWSTVTPERVEDLAQVVAVCLPFDSLTNPTDVVSVIQMIWRKMCCFVVREPYTSTALLKQTAWVRTECALVLRGGATAAPAAYNSLISDVDVIAQEHENLRAFSIVARELTAFWSRISDAKLGEALVTTWTAYIDANHESSLVLTSLNTLIGSLNADQLPTALKVMEKTLYIYFNRHSTSWTTLMQWAQCPNNLTMSVKDYLLSVSSSNKAHPLMLTTAWFLRFTSPDDGTATALHTFITSIKPKNVWDEASFLLLIWQEVRWIADSVLSAQTYPGRILDDRLPTFMRWLNKASKDDSSFITNLITSKKTAHSPRLRAVLTILELYLTQQMMGESQLPRASENEPVLNSRITALKEAAAVKANHQFATAFNVATPFFTRVELHHIGLVSLLCGVVATLLYFVKPVDSGANKIIVSANKSLANKKTRLGVTLILQVLETKLNFDGCAASVGGYIDRREVDKGNSRTSWNNRTHSECPTLWAFLIGLTLASDYPRDPYATLGVSKRATIKEIKRAYKQLAKEWHPDKNTSPEAQERFVAISRAYELLSDPLRRERFDKFGAVDESPHSGPQFNGFAGFEHFFGGFGGYEDGIFGKQRISLRQYTYSILEKSHTQPFLLYAYSNYCQLCFRLQPQWKAVSEDLEPLGYGIGSVNAMTDGNLLEKLRISRLPAIVAVVEGRVTHYRSDMFLMNARDVRIFARDVIPRTFMLLISSHDGLSRFVNQWMPTNKISVVVLGAAPEPRMRYLLAAMKYSHFARFAYIHLASPSSEIASIRDDLSIKCRQCENVLIFNDMPGDGPVARLSISNVNQLTMDSLNRLIEKNKWLSLPRLSSSQYLDELCPVSSRNPRRLCAILPVVDSSEDEVFLNSFRNFARQHRESYARQGVILTYVYANKQSEWIKPFLEKRAGDTVPYARDVLVMWRMEHVKAKFAWLEGAWGESAEKFEALLGSVISQATRLDQTAPVGNMINEYAPSWWTRMCRALVRMVQAAWFHLTKEEAYPVLSAVATFLVILVIGYGLNYMNQESRPKKEKPKHFNAEEWHPEDPHAKTEPPAKPNPQARLQRALSIMNPHIHELRAESYFGMIRLLKPGCRSLILLVDEQSKEKLMMQFAQYILPLRNNKTFSFGFLMVEKNLPWFRKLLEHTLPIGENTGPKDGAMSLYAKLKSINPRQTVGTVLALCGWKLYFSIYHPMHTAGKKKPSHQQHFLGFDDDDEISSDTDSDNPTAEDDSMIRRNGNPVSAENVLNGFPNWLDRLLEGSIRRYYIPEWPDNLR</sequence>
<protein>
    <recommendedName>
        <fullName evidence="5">J domain-containing protein</fullName>
    </recommendedName>
</protein>
<dbReference type="Gene3D" id="3.40.30.10">
    <property type="entry name" value="Glutaredoxin"/>
    <property type="match status" value="1"/>
</dbReference>
<dbReference type="SMART" id="SM00271">
    <property type="entry name" value="DnaJ"/>
    <property type="match status" value="1"/>
</dbReference>
<feature type="region of interest" description="Disordered" evidence="3">
    <location>
        <begin position="1"/>
        <end position="102"/>
    </location>
</feature>
<keyword evidence="4" id="KW-1133">Transmembrane helix</keyword>
<dbReference type="PRINTS" id="PR00625">
    <property type="entry name" value="JDOMAIN"/>
</dbReference>
<feature type="region of interest" description="Disordered" evidence="3">
    <location>
        <begin position="3115"/>
        <end position="3151"/>
    </location>
</feature>
<dbReference type="Proteomes" id="UP001176961">
    <property type="component" value="Unassembled WGS sequence"/>
</dbReference>
<dbReference type="InterPro" id="IPR036869">
    <property type="entry name" value="J_dom_sf"/>
</dbReference>
<feature type="domain" description="J" evidence="5">
    <location>
        <begin position="2411"/>
        <end position="2475"/>
    </location>
</feature>
<reference evidence="6" key="1">
    <citation type="submission" date="2023-07" db="EMBL/GenBank/DDBJ databases">
        <authorList>
            <consortium name="CYATHOMIX"/>
        </authorList>
    </citation>
    <scope>NUCLEOTIDE SEQUENCE</scope>
    <source>
        <strain evidence="6">N/A</strain>
    </source>
</reference>
<dbReference type="InterPro" id="IPR001623">
    <property type="entry name" value="DnaJ_domain"/>
</dbReference>
<evidence type="ECO:0000256" key="3">
    <source>
        <dbReference type="SAM" id="MobiDB-lite"/>
    </source>
</evidence>
<organism evidence="6 7">
    <name type="scientific">Cylicocyclus nassatus</name>
    <name type="common">Nematode worm</name>
    <dbReference type="NCBI Taxonomy" id="53992"/>
    <lineage>
        <taxon>Eukaryota</taxon>
        <taxon>Metazoa</taxon>
        <taxon>Ecdysozoa</taxon>
        <taxon>Nematoda</taxon>
        <taxon>Chromadorea</taxon>
        <taxon>Rhabditida</taxon>
        <taxon>Rhabditina</taxon>
        <taxon>Rhabditomorpha</taxon>
        <taxon>Strongyloidea</taxon>
        <taxon>Strongylidae</taxon>
        <taxon>Cylicocyclus</taxon>
    </lineage>
</organism>
<evidence type="ECO:0000313" key="6">
    <source>
        <dbReference type="EMBL" id="CAJ0608621.1"/>
    </source>
</evidence>
<evidence type="ECO:0000256" key="1">
    <source>
        <dbReference type="ARBA" id="ARBA00010948"/>
    </source>
</evidence>
<feature type="compositionally biased region" description="Acidic residues" evidence="3">
    <location>
        <begin position="50"/>
        <end position="63"/>
    </location>
</feature>
<dbReference type="InterPro" id="IPR051436">
    <property type="entry name" value="Autophagy-related_EPG5"/>
</dbReference>
<dbReference type="SUPFAM" id="SSF46565">
    <property type="entry name" value="Chaperone J-domain"/>
    <property type="match status" value="1"/>
</dbReference>
<dbReference type="EMBL" id="CATQJL010000316">
    <property type="protein sequence ID" value="CAJ0608621.1"/>
    <property type="molecule type" value="Genomic_DNA"/>
</dbReference>
<dbReference type="GO" id="GO:0005737">
    <property type="term" value="C:cytoplasm"/>
    <property type="evidence" value="ECO:0007669"/>
    <property type="project" value="TreeGrafter"/>
</dbReference>
<feature type="compositionally biased region" description="Basic and acidic residues" evidence="3">
    <location>
        <begin position="2949"/>
        <end position="2967"/>
    </location>
</feature>
<dbReference type="GO" id="GO:0097352">
    <property type="term" value="P:autophagosome maturation"/>
    <property type="evidence" value="ECO:0007669"/>
    <property type="project" value="TreeGrafter"/>
</dbReference>
<feature type="compositionally biased region" description="Polar residues" evidence="3">
    <location>
        <begin position="66"/>
        <end position="90"/>
    </location>
</feature>
<dbReference type="InterPro" id="IPR059030">
    <property type="entry name" value="TPR_Epg5_mid"/>
</dbReference>
<dbReference type="SUPFAM" id="SSF52833">
    <property type="entry name" value="Thioredoxin-like"/>
    <property type="match status" value="1"/>
</dbReference>
<evidence type="ECO:0000256" key="4">
    <source>
        <dbReference type="SAM" id="Phobius"/>
    </source>
</evidence>
<evidence type="ECO:0000313" key="7">
    <source>
        <dbReference type="Proteomes" id="UP001176961"/>
    </source>
</evidence>
<keyword evidence="4" id="KW-0812">Transmembrane</keyword>